<dbReference type="Gene3D" id="3.60.120.10">
    <property type="entry name" value="Anthranilate synthase"/>
    <property type="match status" value="1"/>
</dbReference>
<dbReference type="PANTHER" id="PTHR11236:SF9">
    <property type="entry name" value="ANTHRANILATE SYNTHASE COMPONENT 1"/>
    <property type="match status" value="1"/>
</dbReference>
<accession>A0ABP6BVI7</accession>
<dbReference type="InterPro" id="IPR019999">
    <property type="entry name" value="Anth_synth_I-like"/>
</dbReference>
<protein>
    <recommendedName>
        <fullName evidence="1">Chorismate-utilising enzyme C-terminal domain-containing protein</fullName>
    </recommendedName>
</protein>
<dbReference type="PRINTS" id="PR00095">
    <property type="entry name" value="ANTSNTHASEI"/>
</dbReference>
<evidence type="ECO:0000259" key="1">
    <source>
        <dbReference type="Pfam" id="PF00425"/>
    </source>
</evidence>
<comment type="caution">
    <text evidence="2">The sequence shown here is derived from an EMBL/GenBank/DDBJ whole genome shotgun (WGS) entry which is preliminary data.</text>
</comment>
<dbReference type="PANTHER" id="PTHR11236">
    <property type="entry name" value="AMINOBENZOATE/ANTHRANILATE SYNTHASE"/>
    <property type="match status" value="1"/>
</dbReference>
<dbReference type="RefSeq" id="WP_344230876.1">
    <property type="nucleotide sequence ID" value="NZ_BAAARI010000037.1"/>
</dbReference>
<gene>
    <name evidence="2" type="ORF">GCM10009862_30100</name>
</gene>
<evidence type="ECO:0000313" key="2">
    <source>
        <dbReference type="EMBL" id="GAA2589769.1"/>
    </source>
</evidence>
<reference evidence="3" key="1">
    <citation type="journal article" date="2019" name="Int. J. Syst. Evol. Microbiol.">
        <title>The Global Catalogue of Microorganisms (GCM) 10K type strain sequencing project: providing services to taxonomists for standard genome sequencing and annotation.</title>
        <authorList>
            <consortium name="The Broad Institute Genomics Platform"/>
            <consortium name="The Broad Institute Genome Sequencing Center for Infectious Disease"/>
            <person name="Wu L."/>
            <person name="Ma J."/>
        </authorList>
    </citation>
    <scope>NUCLEOTIDE SEQUENCE [LARGE SCALE GENOMIC DNA]</scope>
    <source>
        <strain evidence="3">JCM 16365</strain>
    </source>
</reference>
<keyword evidence="3" id="KW-1185">Reference proteome</keyword>
<dbReference type="Pfam" id="PF00425">
    <property type="entry name" value="Chorismate_bind"/>
    <property type="match status" value="1"/>
</dbReference>
<feature type="domain" description="Chorismate-utilising enzyme C-terminal" evidence="1">
    <location>
        <begin position="158"/>
        <end position="409"/>
    </location>
</feature>
<organism evidence="2 3">
    <name type="scientific">Microbacterium binotii</name>
    <dbReference type="NCBI Taxonomy" id="462710"/>
    <lineage>
        <taxon>Bacteria</taxon>
        <taxon>Bacillati</taxon>
        <taxon>Actinomycetota</taxon>
        <taxon>Actinomycetes</taxon>
        <taxon>Micrococcales</taxon>
        <taxon>Microbacteriaceae</taxon>
        <taxon>Microbacterium</taxon>
    </lineage>
</organism>
<dbReference type="SUPFAM" id="SSF56322">
    <property type="entry name" value="ADC synthase"/>
    <property type="match status" value="1"/>
</dbReference>
<dbReference type="Proteomes" id="UP001500274">
    <property type="component" value="Unassembled WGS sequence"/>
</dbReference>
<dbReference type="InterPro" id="IPR015890">
    <property type="entry name" value="Chorismate_C"/>
</dbReference>
<name>A0ABP6BVI7_9MICO</name>
<sequence>MPAAPIRVHGANDPAAVHALFAERDHTFWLDAGPGADIGYSWIGYGIPVDSDEVRAVQVPAGKAAPHPAGPFRSGWVGWLSYESGAAAAGAPVASDEMPRESWMRVRTLVTFDHAAGATWVSGEDAEAWAERIASAPAVAPVVMPERGAAIARVDAFRYADDIRKAIAAIGRGDAYLLCLTTRFDVAGAVDALDAYAALRADTPSHHGLLLRSGGIALAGASPERFLVGRDGRVSTHPIKGTRPRGATPEADAGLAADLAADPKERAENVMIVDLMRNDLARVCDPATVSVDRLLEVETYPRVHQLVSSVSGVPHPGVTLGEMLAAVFPAGSMTGAPKLSAMTLLHDIEGAPRGAFSGCAGWVGDDGAFDLAMTIRTLVVHPGGAYVGAGGGITWSSNVDAEVAEVALKATAPLRAAGARLPADWGG</sequence>
<evidence type="ECO:0000313" key="3">
    <source>
        <dbReference type="Proteomes" id="UP001500274"/>
    </source>
</evidence>
<dbReference type="EMBL" id="BAAARI010000037">
    <property type="protein sequence ID" value="GAA2589769.1"/>
    <property type="molecule type" value="Genomic_DNA"/>
</dbReference>
<proteinExistence type="predicted"/>
<dbReference type="InterPro" id="IPR005801">
    <property type="entry name" value="ADC_synthase"/>
</dbReference>